<evidence type="ECO:0000256" key="4">
    <source>
        <dbReference type="ARBA" id="ARBA00022475"/>
    </source>
</evidence>
<keyword evidence="6 9" id="KW-1133">Transmembrane helix</keyword>
<evidence type="ECO:0000256" key="3">
    <source>
        <dbReference type="ARBA" id="ARBA00022448"/>
    </source>
</evidence>
<dbReference type="RefSeq" id="WP_066605009.1">
    <property type="nucleotide sequence ID" value="NZ_FORY01000011.1"/>
</dbReference>
<evidence type="ECO:0000313" key="11">
    <source>
        <dbReference type="Proteomes" id="UP000183299"/>
    </source>
</evidence>
<dbReference type="GeneID" id="98665711"/>
<dbReference type="STRING" id="576117.SAMN04488138_1117"/>
<organism evidence="10 11">
    <name type="scientific">Celeribacter halophilus</name>
    <dbReference type="NCBI Taxonomy" id="576117"/>
    <lineage>
        <taxon>Bacteria</taxon>
        <taxon>Pseudomonadati</taxon>
        <taxon>Pseudomonadota</taxon>
        <taxon>Alphaproteobacteria</taxon>
        <taxon>Rhodobacterales</taxon>
        <taxon>Roseobacteraceae</taxon>
        <taxon>Celeribacter</taxon>
    </lineage>
</organism>
<keyword evidence="5 9" id="KW-0812">Transmembrane</keyword>
<keyword evidence="3 8" id="KW-0813">Transport</keyword>
<dbReference type="OrthoDB" id="9803495at2"/>
<feature type="transmembrane region" description="Helical" evidence="9">
    <location>
        <begin position="147"/>
        <end position="171"/>
    </location>
</feature>
<feature type="transmembrane region" description="Helical" evidence="9">
    <location>
        <begin position="55"/>
        <end position="72"/>
    </location>
</feature>
<dbReference type="InterPro" id="IPR003784">
    <property type="entry name" value="BioY"/>
</dbReference>
<gene>
    <name evidence="10" type="ORF">SAMN04488138_1117</name>
</gene>
<dbReference type="PANTHER" id="PTHR34295:SF4">
    <property type="entry name" value="BIOTIN TRANSPORTER BIOY-RELATED"/>
    <property type="match status" value="1"/>
</dbReference>
<dbReference type="PIRSF" id="PIRSF016661">
    <property type="entry name" value="BioY"/>
    <property type="match status" value="1"/>
</dbReference>
<dbReference type="Pfam" id="PF02632">
    <property type="entry name" value="BioY"/>
    <property type="match status" value="1"/>
</dbReference>
<feature type="transmembrane region" description="Helical" evidence="9">
    <location>
        <begin position="112"/>
        <end position="135"/>
    </location>
</feature>
<feature type="transmembrane region" description="Helical" evidence="9">
    <location>
        <begin position="30"/>
        <end position="48"/>
    </location>
</feature>
<dbReference type="PANTHER" id="PTHR34295">
    <property type="entry name" value="BIOTIN TRANSPORTER BIOY"/>
    <property type="match status" value="1"/>
</dbReference>
<dbReference type="EMBL" id="FORY01000011">
    <property type="protein sequence ID" value="SFJ80813.1"/>
    <property type="molecule type" value="Genomic_DNA"/>
</dbReference>
<protein>
    <recommendedName>
        <fullName evidence="8">Biotin transporter</fullName>
    </recommendedName>
</protein>
<proteinExistence type="inferred from homology"/>
<evidence type="ECO:0000256" key="7">
    <source>
        <dbReference type="ARBA" id="ARBA00023136"/>
    </source>
</evidence>
<evidence type="ECO:0000256" key="1">
    <source>
        <dbReference type="ARBA" id="ARBA00004651"/>
    </source>
</evidence>
<dbReference type="AlphaFoldDB" id="A0A1I3UDM2"/>
<evidence type="ECO:0000256" key="9">
    <source>
        <dbReference type="SAM" id="Phobius"/>
    </source>
</evidence>
<evidence type="ECO:0000256" key="8">
    <source>
        <dbReference type="PIRNR" id="PIRNR016661"/>
    </source>
</evidence>
<feature type="transmembrane region" description="Helical" evidence="9">
    <location>
        <begin position="78"/>
        <end position="100"/>
    </location>
</feature>
<dbReference type="Gene3D" id="1.10.1760.20">
    <property type="match status" value="1"/>
</dbReference>
<keyword evidence="4 8" id="KW-1003">Cell membrane</keyword>
<comment type="similarity">
    <text evidence="2 8">Belongs to the BioY family.</text>
</comment>
<dbReference type="GO" id="GO:0015225">
    <property type="term" value="F:biotin transmembrane transporter activity"/>
    <property type="evidence" value="ECO:0007669"/>
    <property type="project" value="UniProtKB-UniRule"/>
</dbReference>
<evidence type="ECO:0000256" key="5">
    <source>
        <dbReference type="ARBA" id="ARBA00022692"/>
    </source>
</evidence>
<sequence>MTTRDITLIALFAALTAVMAIFPPVTLPLLPVPITAQSLGVMLAGGVLGAKRGGLAILLLLVLVAMGLPLLSGGRGGLSVFFGPTSGFLLGWLVAAFAIGWMTEKFWDGLSFVSATLICVTGGIVVMYAIGIPGISLVAGVPLSKAFMGSVAFIPGDIVKALISAAVMVTVKKSYPIIGQTHGAA</sequence>
<evidence type="ECO:0000256" key="2">
    <source>
        <dbReference type="ARBA" id="ARBA00010692"/>
    </source>
</evidence>
<comment type="subcellular location">
    <subcellularLocation>
        <location evidence="1 8">Cell membrane</location>
        <topology evidence="1 8">Multi-pass membrane protein</topology>
    </subcellularLocation>
</comment>
<keyword evidence="7 8" id="KW-0472">Membrane</keyword>
<keyword evidence="11" id="KW-1185">Reference proteome</keyword>
<dbReference type="Proteomes" id="UP000183299">
    <property type="component" value="Unassembled WGS sequence"/>
</dbReference>
<name>A0A1I3UDM2_9RHOB</name>
<reference evidence="10 11" key="1">
    <citation type="submission" date="2016-10" db="EMBL/GenBank/DDBJ databases">
        <authorList>
            <person name="de Groot N.N."/>
        </authorList>
    </citation>
    <scope>NUCLEOTIDE SEQUENCE [LARGE SCALE GENOMIC DNA]</scope>
    <source>
        <strain evidence="10 11">CGMCC 1.8891</strain>
    </source>
</reference>
<accession>A0A1I3UDM2</accession>
<dbReference type="GO" id="GO:0005886">
    <property type="term" value="C:plasma membrane"/>
    <property type="evidence" value="ECO:0007669"/>
    <property type="project" value="UniProtKB-SubCell"/>
</dbReference>
<evidence type="ECO:0000313" key="10">
    <source>
        <dbReference type="EMBL" id="SFJ80813.1"/>
    </source>
</evidence>
<evidence type="ECO:0000256" key="6">
    <source>
        <dbReference type="ARBA" id="ARBA00022989"/>
    </source>
</evidence>